<name>A0A1H0RGC0_9BURK</name>
<keyword evidence="2" id="KW-1185">Reference proteome</keyword>
<dbReference type="AlphaFoldDB" id="A0A1H0RGC0"/>
<proteinExistence type="predicted"/>
<protein>
    <submittedName>
        <fullName evidence="1">Uncharacterized protein</fullName>
    </submittedName>
</protein>
<evidence type="ECO:0000313" key="2">
    <source>
        <dbReference type="Proteomes" id="UP000199317"/>
    </source>
</evidence>
<evidence type="ECO:0000313" key="1">
    <source>
        <dbReference type="EMBL" id="SDP28239.1"/>
    </source>
</evidence>
<gene>
    <name evidence="1" type="ORF">SAMN04489708_11040</name>
</gene>
<dbReference type="OrthoDB" id="8922454at2"/>
<reference evidence="2" key="1">
    <citation type="submission" date="2016-10" db="EMBL/GenBank/DDBJ databases">
        <authorList>
            <person name="Varghese N."/>
            <person name="Submissions S."/>
        </authorList>
    </citation>
    <scope>NUCLEOTIDE SEQUENCE [LARGE SCALE GENOMIC DNA]</scope>
    <source>
        <strain evidence="2">DSM 17101</strain>
    </source>
</reference>
<sequence length="169" mass="18705">MDQETHPGSAALAAYALHVHNKNTARERRISAAAHRKEAKTQKLQVDAFALRKTAKELTAASWQHAATAKAARTEMLEHAARALKQLTTRMPPEYQGWGCTKTHIYTGLLKTLETQVARTNPALPVLAEALQLLLTHREWDEKTLTRLSGARTKAWPTPGTGWPENAPS</sequence>
<dbReference type="Proteomes" id="UP000199317">
    <property type="component" value="Unassembled WGS sequence"/>
</dbReference>
<accession>A0A1H0RGC0</accession>
<organism evidence="1 2">
    <name type="scientific">Paracidovorax cattleyae</name>
    <dbReference type="NCBI Taxonomy" id="80868"/>
    <lineage>
        <taxon>Bacteria</taxon>
        <taxon>Pseudomonadati</taxon>
        <taxon>Pseudomonadota</taxon>
        <taxon>Betaproteobacteria</taxon>
        <taxon>Burkholderiales</taxon>
        <taxon>Comamonadaceae</taxon>
        <taxon>Paracidovorax</taxon>
    </lineage>
</organism>
<dbReference type="EMBL" id="FNJL01000010">
    <property type="protein sequence ID" value="SDP28239.1"/>
    <property type="molecule type" value="Genomic_DNA"/>
</dbReference>
<dbReference type="RefSeq" id="WP_092834175.1">
    <property type="nucleotide sequence ID" value="NZ_FNJL01000010.1"/>
</dbReference>